<dbReference type="EMBL" id="CVRI01000020">
    <property type="protein sequence ID" value="CRK90984.1"/>
    <property type="molecule type" value="Genomic_DNA"/>
</dbReference>
<gene>
    <name evidence="2" type="ORF">CLUMA_CG004672</name>
</gene>
<dbReference type="Proteomes" id="UP000183832">
    <property type="component" value="Unassembled WGS sequence"/>
</dbReference>
<sequence length="83" mass="9930">MQDYHSFKVYSTKVNSENLGRRRRKYVRNEIFVFHFVDDSKSSSIAWVLRIMKKRKKEGEIGGFIIFVLFCSQHLLSKQTIKK</sequence>
<name>A0A1J1HSD0_9DIPT</name>
<dbReference type="AlphaFoldDB" id="A0A1J1HSD0"/>
<protein>
    <submittedName>
        <fullName evidence="2">CLUMA_CG004672, isoform A</fullName>
    </submittedName>
</protein>
<keyword evidence="1" id="KW-0812">Transmembrane</keyword>
<evidence type="ECO:0000256" key="1">
    <source>
        <dbReference type="SAM" id="Phobius"/>
    </source>
</evidence>
<feature type="transmembrane region" description="Helical" evidence="1">
    <location>
        <begin position="59"/>
        <end position="76"/>
    </location>
</feature>
<organism evidence="2 3">
    <name type="scientific">Clunio marinus</name>
    <dbReference type="NCBI Taxonomy" id="568069"/>
    <lineage>
        <taxon>Eukaryota</taxon>
        <taxon>Metazoa</taxon>
        <taxon>Ecdysozoa</taxon>
        <taxon>Arthropoda</taxon>
        <taxon>Hexapoda</taxon>
        <taxon>Insecta</taxon>
        <taxon>Pterygota</taxon>
        <taxon>Neoptera</taxon>
        <taxon>Endopterygota</taxon>
        <taxon>Diptera</taxon>
        <taxon>Nematocera</taxon>
        <taxon>Chironomoidea</taxon>
        <taxon>Chironomidae</taxon>
        <taxon>Clunio</taxon>
    </lineage>
</organism>
<evidence type="ECO:0000313" key="2">
    <source>
        <dbReference type="EMBL" id="CRK90984.1"/>
    </source>
</evidence>
<keyword evidence="3" id="KW-1185">Reference proteome</keyword>
<keyword evidence="1" id="KW-1133">Transmembrane helix</keyword>
<keyword evidence="1" id="KW-0472">Membrane</keyword>
<accession>A0A1J1HSD0</accession>
<reference evidence="2 3" key="1">
    <citation type="submission" date="2015-04" db="EMBL/GenBank/DDBJ databases">
        <authorList>
            <person name="Syromyatnikov M.Y."/>
            <person name="Popov V.N."/>
        </authorList>
    </citation>
    <scope>NUCLEOTIDE SEQUENCE [LARGE SCALE GENOMIC DNA]</scope>
</reference>
<evidence type="ECO:0000313" key="3">
    <source>
        <dbReference type="Proteomes" id="UP000183832"/>
    </source>
</evidence>
<proteinExistence type="predicted"/>